<evidence type="ECO:0000256" key="1">
    <source>
        <dbReference type="SAM" id="SignalP"/>
    </source>
</evidence>
<dbReference type="NCBIfam" id="TIGR04401">
    <property type="entry name" value="TAT_Cys_rich"/>
    <property type="match status" value="1"/>
</dbReference>
<keyword evidence="3" id="KW-1185">Reference proteome</keyword>
<dbReference type="AlphaFoldDB" id="A0A1I3Z3B0"/>
<proteinExistence type="predicted"/>
<evidence type="ECO:0000313" key="3">
    <source>
        <dbReference type="Proteomes" id="UP000198755"/>
    </source>
</evidence>
<name>A0A1I3Z3B0_9HYPH</name>
<protein>
    <submittedName>
        <fullName evidence="2">Twin-arginine translocation signal/Cys-rich four helix bundle protein</fullName>
    </submittedName>
</protein>
<dbReference type="InterPro" id="IPR005560">
    <property type="entry name" value="Csp_YhjQ"/>
</dbReference>
<feature type="chain" id="PRO_5011481712" evidence="1">
    <location>
        <begin position="27"/>
        <end position="144"/>
    </location>
</feature>
<gene>
    <name evidence="2" type="ORF">SAMN05444581_10749</name>
</gene>
<dbReference type="OrthoDB" id="7997481at2"/>
<dbReference type="InterPro" id="IPR006311">
    <property type="entry name" value="TAT_signal"/>
</dbReference>
<accession>A0A1I3Z3B0</accession>
<feature type="signal peptide" evidence="1">
    <location>
        <begin position="1"/>
        <end position="26"/>
    </location>
</feature>
<dbReference type="RefSeq" id="WP_091681455.1">
    <property type="nucleotide sequence ID" value="NZ_FOSN01000007.1"/>
</dbReference>
<reference evidence="2 3" key="1">
    <citation type="submission" date="2016-10" db="EMBL/GenBank/DDBJ databases">
        <authorList>
            <person name="de Groot N.N."/>
        </authorList>
    </citation>
    <scope>NUCLEOTIDE SEQUENCE [LARGE SCALE GENOMIC DNA]</scope>
    <source>
        <strain evidence="2 3">NE2</strain>
    </source>
</reference>
<dbReference type="EMBL" id="FOSN01000007">
    <property type="protein sequence ID" value="SFK38603.1"/>
    <property type="molecule type" value="Genomic_DNA"/>
</dbReference>
<keyword evidence="1" id="KW-0732">Signal</keyword>
<sequence length="144" mass="15224">MQRREFIAAVGTAAVIVAAGAPQAFAEMSGESMHPAKFKDLQESAGHCVSTGEDCLRHCFGMIAMKDTSMAACTDSAFQLVAACKALQALAAVNSPHTGHFAKVVEMICTDCQKECEKFPQYSECKSCAESCKACAAECKKVSA</sequence>
<dbReference type="InterPro" id="IPR030913">
    <property type="entry name" value="Csp1_Cys_rich"/>
</dbReference>
<dbReference type="Gene3D" id="1.20.1270.360">
    <property type="match status" value="1"/>
</dbReference>
<dbReference type="Pfam" id="PF03860">
    <property type="entry name" value="Csp"/>
    <property type="match status" value="1"/>
</dbReference>
<organism evidence="2 3">
    <name type="scientific">Methylocapsa palsarum</name>
    <dbReference type="NCBI Taxonomy" id="1612308"/>
    <lineage>
        <taxon>Bacteria</taxon>
        <taxon>Pseudomonadati</taxon>
        <taxon>Pseudomonadota</taxon>
        <taxon>Alphaproteobacteria</taxon>
        <taxon>Hyphomicrobiales</taxon>
        <taxon>Beijerinckiaceae</taxon>
        <taxon>Methylocapsa</taxon>
    </lineage>
</organism>
<dbReference type="PROSITE" id="PS51318">
    <property type="entry name" value="TAT"/>
    <property type="match status" value="1"/>
</dbReference>
<dbReference type="Proteomes" id="UP000198755">
    <property type="component" value="Unassembled WGS sequence"/>
</dbReference>
<dbReference type="STRING" id="1612308.SAMN05444581_10749"/>
<evidence type="ECO:0000313" key="2">
    <source>
        <dbReference type="EMBL" id="SFK38603.1"/>
    </source>
</evidence>